<evidence type="ECO:0000259" key="2">
    <source>
        <dbReference type="PROSITE" id="PS50894"/>
    </source>
</evidence>
<proteinExistence type="predicted"/>
<feature type="modified residue" description="Phosphohistidine" evidence="1">
    <location>
        <position position="54"/>
    </location>
</feature>
<name>A0A845L7M7_HELGE</name>
<dbReference type="AlphaFoldDB" id="A0A845L7M7"/>
<evidence type="ECO:0000256" key="1">
    <source>
        <dbReference type="PROSITE-ProRule" id="PRU00110"/>
    </source>
</evidence>
<dbReference type="SUPFAM" id="SSF47226">
    <property type="entry name" value="Histidine-containing phosphotransfer domain, HPT domain"/>
    <property type="match status" value="1"/>
</dbReference>
<reference evidence="3 4" key="1">
    <citation type="submission" date="2020-01" db="EMBL/GenBank/DDBJ databases">
        <title>Whole genome sequence of Heliobacterium gestii DSM 11169.</title>
        <authorList>
            <person name="Kyndt J.A."/>
            <person name="Meyer T.E."/>
        </authorList>
    </citation>
    <scope>NUCLEOTIDE SEQUENCE [LARGE SCALE GENOMIC DNA]</scope>
    <source>
        <strain evidence="3 4">DSM 11169</strain>
    </source>
</reference>
<dbReference type="Gene3D" id="1.20.120.160">
    <property type="entry name" value="HPT domain"/>
    <property type="match status" value="1"/>
</dbReference>
<protein>
    <recommendedName>
        <fullName evidence="2">HPt domain-containing protein</fullName>
    </recommendedName>
</protein>
<dbReference type="GO" id="GO:0000160">
    <property type="term" value="P:phosphorelay signal transduction system"/>
    <property type="evidence" value="ECO:0007669"/>
    <property type="project" value="InterPro"/>
</dbReference>
<comment type="caution">
    <text evidence="3">The sequence shown here is derived from an EMBL/GenBank/DDBJ whole genome shotgun (WGS) entry which is preliminary data.</text>
</comment>
<accession>A0A845L7M7</accession>
<dbReference type="Proteomes" id="UP000471031">
    <property type="component" value="Unassembled WGS sequence"/>
</dbReference>
<keyword evidence="4" id="KW-1185">Reference proteome</keyword>
<dbReference type="InterPro" id="IPR036641">
    <property type="entry name" value="HPT_dom_sf"/>
</dbReference>
<dbReference type="EMBL" id="WXEX01000003">
    <property type="protein sequence ID" value="MZP42238.1"/>
    <property type="molecule type" value="Genomic_DNA"/>
</dbReference>
<dbReference type="Pfam" id="PF01627">
    <property type="entry name" value="Hpt"/>
    <property type="match status" value="1"/>
</dbReference>
<organism evidence="3 4">
    <name type="scientific">Heliomicrobium gestii</name>
    <name type="common">Heliobacterium gestii</name>
    <dbReference type="NCBI Taxonomy" id="2699"/>
    <lineage>
        <taxon>Bacteria</taxon>
        <taxon>Bacillati</taxon>
        <taxon>Bacillota</taxon>
        <taxon>Clostridia</taxon>
        <taxon>Eubacteriales</taxon>
        <taxon>Heliobacteriaceae</taxon>
        <taxon>Heliomicrobium</taxon>
    </lineage>
</organism>
<dbReference type="RefSeq" id="WP_161260817.1">
    <property type="nucleotide sequence ID" value="NZ_JAFBDC010000006.1"/>
</dbReference>
<dbReference type="InterPro" id="IPR008207">
    <property type="entry name" value="Sig_transdc_His_kin_Hpt_dom"/>
</dbReference>
<feature type="domain" description="HPt" evidence="2">
    <location>
        <begin position="15"/>
        <end position="108"/>
    </location>
</feature>
<dbReference type="PROSITE" id="PS50894">
    <property type="entry name" value="HPT"/>
    <property type="match status" value="1"/>
</dbReference>
<evidence type="ECO:0000313" key="4">
    <source>
        <dbReference type="Proteomes" id="UP000471031"/>
    </source>
</evidence>
<evidence type="ECO:0000313" key="3">
    <source>
        <dbReference type="EMBL" id="MZP42238.1"/>
    </source>
</evidence>
<dbReference type="OrthoDB" id="2082916at2"/>
<sequence length="108" mass="12302">MRFVLEEAAASLLLSPEEFREVLEIFFEEAEKSLAGIDAALPKGDEKALKALFHDLKGSAFNFRIDEVGERAKTLEACAATGDWDRIHREFPLLRDELVQIKRMVQPR</sequence>
<keyword evidence="1" id="KW-0597">Phosphoprotein</keyword>
<gene>
    <name evidence="3" type="ORF">GTO89_04185</name>
</gene>